<dbReference type="Pfam" id="PF01177">
    <property type="entry name" value="Asp_Glu_race"/>
    <property type="match status" value="1"/>
</dbReference>
<evidence type="ECO:0000313" key="8">
    <source>
        <dbReference type="EMBL" id="MFC5523853.1"/>
    </source>
</evidence>
<comment type="pathway">
    <text evidence="7">Cell wall biogenesis; peptidoglycan biosynthesis.</text>
</comment>
<evidence type="ECO:0000256" key="4">
    <source>
        <dbReference type="ARBA" id="ARBA00022984"/>
    </source>
</evidence>
<reference evidence="9" key="1">
    <citation type="journal article" date="2019" name="Int. J. Syst. Evol. Microbiol.">
        <title>The Global Catalogue of Microorganisms (GCM) 10K type strain sequencing project: providing services to taxonomists for standard genome sequencing and annotation.</title>
        <authorList>
            <consortium name="The Broad Institute Genomics Platform"/>
            <consortium name="The Broad Institute Genome Sequencing Center for Infectious Disease"/>
            <person name="Wu L."/>
            <person name="Ma J."/>
        </authorList>
    </citation>
    <scope>NUCLEOTIDE SEQUENCE [LARGE SCALE GENOMIC DNA]</scope>
    <source>
        <strain evidence="9">CGMCC 4.7277</strain>
    </source>
</reference>
<comment type="catalytic activity">
    <reaction evidence="1 7">
        <text>L-glutamate = D-glutamate</text>
        <dbReference type="Rhea" id="RHEA:12813"/>
        <dbReference type="ChEBI" id="CHEBI:29985"/>
        <dbReference type="ChEBI" id="CHEBI:29986"/>
        <dbReference type="EC" id="5.1.1.3"/>
    </reaction>
</comment>
<proteinExistence type="inferred from homology"/>
<gene>
    <name evidence="7 8" type="primary">murI</name>
    <name evidence="8" type="ORF">ACFPP7_23500</name>
</gene>
<dbReference type="HAMAP" id="MF_00258">
    <property type="entry name" value="Glu_racemase"/>
    <property type="match status" value="1"/>
</dbReference>
<feature type="binding site" evidence="7">
    <location>
        <begin position="79"/>
        <end position="80"/>
    </location>
    <ligand>
        <name>substrate</name>
    </ligand>
</feature>
<feature type="binding site" evidence="7">
    <location>
        <begin position="44"/>
        <end position="45"/>
    </location>
    <ligand>
        <name>substrate</name>
    </ligand>
</feature>
<evidence type="ECO:0000313" key="9">
    <source>
        <dbReference type="Proteomes" id="UP001596084"/>
    </source>
</evidence>
<dbReference type="InterPro" id="IPR015942">
    <property type="entry name" value="Asp/Glu/hydantoin_racemase"/>
</dbReference>
<dbReference type="PANTHER" id="PTHR21198:SF2">
    <property type="entry name" value="GLUTAMATE RACEMASE"/>
    <property type="match status" value="1"/>
</dbReference>
<feature type="binding site" evidence="7">
    <location>
        <begin position="12"/>
        <end position="13"/>
    </location>
    <ligand>
        <name>substrate</name>
    </ligand>
</feature>
<name>A0ABW0QGY4_9BURK</name>
<feature type="binding site" evidence="7">
    <location>
        <begin position="197"/>
        <end position="198"/>
    </location>
    <ligand>
        <name>substrate</name>
    </ligand>
</feature>
<dbReference type="InterPro" id="IPR004391">
    <property type="entry name" value="Glu_race"/>
</dbReference>
<evidence type="ECO:0000256" key="1">
    <source>
        <dbReference type="ARBA" id="ARBA00001602"/>
    </source>
</evidence>
<sequence length="289" mass="30575">MSTGSQAIGVFDSGIGGLSILKALRTELPHENFIYVADSGHAPYGEREDCFVVARSRAIARHLLTQQHLKVKALVIACNTATAAAIHLLREEHPDLTIIGVEPALKPAVAHSQTRRIGVMATRGTLASAKFKALLGSLVGQAEFILQPCDGLAEAIERSVESGDATKTEALCAQYTTAMGIFGSEKGEIDSLVLGCTHYPFASAQLRDLLGPQVQFLDTGAPVARQTRLRLAAAAGEPDTRQAAIYPPAALASHPAGHIRLFTTGQPAALQAASQHWLQIDATVEALAF</sequence>
<keyword evidence="4 7" id="KW-0573">Peptidoglycan synthesis</keyword>
<dbReference type="PANTHER" id="PTHR21198">
    <property type="entry name" value="GLUTAMATE RACEMASE"/>
    <property type="match status" value="1"/>
</dbReference>
<accession>A0ABW0QGY4</accession>
<keyword evidence="9" id="KW-1185">Reference proteome</keyword>
<dbReference type="SUPFAM" id="SSF53681">
    <property type="entry name" value="Aspartate/glutamate racemase"/>
    <property type="match status" value="2"/>
</dbReference>
<dbReference type="Proteomes" id="UP001596084">
    <property type="component" value="Unassembled WGS sequence"/>
</dbReference>
<feature type="active site" description="Proton donor/acceptor" evidence="7">
    <location>
        <position position="78"/>
    </location>
</feature>
<dbReference type="GO" id="GO:0008881">
    <property type="term" value="F:glutamate racemase activity"/>
    <property type="evidence" value="ECO:0007669"/>
    <property type="project" value="UniProtKB-EC"/>
</dbReference>
<keyword evidence="5 7" id="KW-0413">Isomerase</keyword>
<evidence type="ECO:0000256" key="5">
    <source>
        <dbReference type="ARBA" id="ARBA00023235"/>
    </source>
</evidence>
<dbReference type="EMBL" id="JBHSMX010000066">
    <property type="protein sequence ID" value="MFC5523853.1"/>
    <property type="molecule type" value="Genomic_DNA"/>
</dbReference>
<dbReference type="InterPro" id="IPR001920">
    <property type="entry name" value="Asp/Glu_race"/>
</dbReference>
<protein>
    <recommendedName>
        <fullName evidence="2 7">Glutamate racemase</fullName>
        <ecNumber evidence="2 7">5.1.1.3</ecNumber>
    </recommendedName>
</protein>
<evidence type="ECO:0000256" key="7">
    <source>
        <dbReference type="HAMAP-Rule" id="MF_00258"/>
    </source>
</evidence>
<keyword evidence="3 7" id="KW-0133">Cell shape</keyword>
<evidence type="ECO:0000256" key="3">
    <source>
        <dbReference type="ARBA" id="ARBA00022960"/>
    </source>
</evidence>
<evidence type="ECO:0000256" key="2">
    <source>
        <dbReference type="ARBA" id="ARBA00013090"/>
    </source>
</evidence>
<keyword evidence="6 7" id="KW-0961">Cell wall biogenesis/degradation</keyword>
<evidence type="ECO:0000256" key="6">
    <source>
        <dbReference type="ARBA" id="ARBA00023316"/>
    </source>
</evidence>
<dbReference type="RefSeq" id="WP_068832197.1">
    <property type="nucleotide sequence ID" value="NZ_JBHSMX010000066.1"/>
</dbReference>
<dbReference type="InterPro" id="IPR018187">
    <property type="entry name" value="Asp/Glu_racemase_AS_1"/>
</dbReference>
<feature type="active site" description="Proton donor/acceptor" evidence="7">
    <location>
        <position position="196"/>
    </location>
</feature>
<comment type="caution">
    <text evidence="8">The sequence shown here is derived from an EMBL/GenBank/DDBJ whole genome shotgun (WGS) entry which is preliminary data.</text>
</comment>
<dbReference type="Gene3D" id="3.40.50.1860">
    <property type="match status" value="2"/>
</dbReference>
<dbReference type="NCBIfam" id="TIGR00067">
    <property type="entry name" value="glut_race"/>
    <property type="match status" value="1"/>
</dbReference>
<dbReference type="EC" id="5.1.1.3" evidence="2 7"/>
<organism evidence="8 9">
    <name type="scientific">Polaromonas jejuensis</name>
    <dbReference type="NCBI Taxonomy" id="457502"/>
    <lineage>
        <taxon>Bacteria</taxon>
        <taxon>Pseudomonadati</taxon>
        <taxon>Pseudomonadota</taxon>
        <taxon>Betaproteobacteria</taxon>
        <taxon>Burkholderiales</taxon>
        <taxon>Comamonadaceae</taxon>
        <taxon>Polaromonas</taxon>
    </lineage>
</organism>
<comment type="function">
    <text evidence="7">Provides the (R)-glutamate required for cell wall biosynthesis.</text>
</comment>
<comment type="similarity">
    <text evidence="7">Belongs to the aspartate/glutamate racemases family.</text>
</comment>
<dbReference type="PROSITE" id="PS00923">
    <property type="entry name" value="ASP_GLU_RACEMASE_1"/>
    <property type="match status" value="1"/>
</dbReference>